<evidence type="ECO:0000256" key="1">
    <source>
        <dbReference type="ARBA" id="ARBA00004496"/>
    </source>
</evidence>
<comment type="catalytic activity">
    <reaction evidence="12">
        <text>L-serine + acetyl-CoA = O-acetyl-L-serine + CoA</text>
        <dbReference type="Rhea" id="RHEA:24560"/>
        <dbReference type="ChEBI" id="CHEBI:33384"/>
        <dbReference type="ChEBI" id="CHEBI:57287"/>
        <dbReference type="ChEBI" id="CHEBI:57288"/>
        <dbReference type="ChEBI" id="CHEBI:58340"/>
        <dbReference type="EC" id="2.3.1.30"/>
    </reaction>
</comment>
<reference evidence="13 14" key="1">
    <citation type="submission" date="2016-12" db="EMBL/GenBank/DDBJ databases">
        <title>Thioflexothrix psekupsii D3 genome sequencing and assembly.</title>
        <authorList>
            <person name="Fomenkov A."/>
            <person name="Vincze T."/>
            <person name="Grabovich M."/>
            <person name="Anton B.P."/>
            <person name="Dubinina G."/>
            <person name="Orlova M."/>
            <person name="Belousova E."/>
            <person name="Roberts R.J."/>
        </authorList>
    </citation>
    <scope>NUCLEOTIDE SEQUENCE [LARGE SCALE GENOMIC DNA]</scope>
    <source>
        <strain evidence="13">D3</strain>
    </source>
</reference>
<evidence type="ECO:0000256" key="3">
    <source>
        <dbReference type="ARBA" id="ARBA00007274"/>
    </source>
</evidence>
<accession>A0A251X7X2</accession>
<proteinExistence type="inferred from homology"/>
<evidence type="ECO:0000313" key="14">
    <source>
        <dbReference type="Proteomes" id="UP000194798"/>
    </source>
</evidence>
<keyword evidence="7" id="KW-0028">Amino-acid biosynthesis</keyword>
<keyword evidence="10" id="KW-0198">Cysteine biosynthesis</keyword>
<gene>
    <name evidence="13" type="ORF">TPSD3_06760</name>
</gene>
<dbReference type="Proteomes" id="UP000194798">
    <property type="component" value="Unassembled WGS sequence"/>
</dbReference>
<dbReference type="FunFam" id="2.160.10.10:FF:000007">
    <property type="entry name" value="Serine acetyltransferase"/>
    <property type="match status" value="1"/>
</dbReference>
<dbReference type="InterPro" id="IPR053376">
    <property type="entry name" value="Serine_acetyltransferase"/>
</dbReference>
<evidence type="ECO:0000256" key="2">
    <source>
        <dbReference type="ARBA" id="ARBA00004876"/>
    </source>
</evidence>
<keyword evidence="11" id="KW-0012">Acyltransferase</keyword>
<keyword evidence="8 13" id="KW-0808">Transferase</keyword>
<dbReference type="CDD" id="cd03354">
    <property type="entry name" value="LbH_SAT"/>
    <property type="match status" value="1"/>
</dbReference>
<dbReference type="GO" id="GO:0005737">
    <property type="term" value="C:cytoplasm"/>
    <property type="evidence" value="ECO:0007669"/>
    <property type="project" value="UniProtKB-SubCell"/>
</dbReference>
<dbReference type="EMBL" id="MSLT01000012">
    <property type="protein sequence ID" value="OUD14035.1"/>
    <property type="molecule type" value="Genomic_DNA"/>
</dbReference>
<dbReference type="InterPro" id="IPR042122">
    <property type="entry name" value="Ser_AcTrfase_N_sf"/>
</dbReference>
<dbReference type="PANTHER" id="PTHR42811">
    <property type="entry name" value="SERINE ACETYLTRANSFERASE"/>
    <property type="match status" value="1"/>
</dbReference>
<evidence type="ECO:0000256" key="12">
    <source>
        <dbReference type="ARBA" id="ARBA00049486"/>
    </source>
</evidence>
<sequence>MFKQLRETIDCVLQRDPAARNAFEILTNYPGVHAIFIHRLSHRLWNGNWKWLARTLSTFSRWWTGIEIHPGATIGRRFFIDHGMGVVIGETAVIGDDCTLYHGVTLGGTTWQKGKRHPTLGNDVVVGAGAKVLGPITVANGARIGSNAVVVKDVPEGATMVGIPAKIVSVDQDYRRHHQQSVEQKIFDAYGMPKDTPDIDPMQHAINHMLDDIDLLDKKIQTLCAAIQQLEGHHSTDIPPLECLNIRENREKKIFNGLDKP</sequence>
<dbReference type="NCBIfam" id="NF041874">
    <property type="entry name" value="EPS_EpsC"/>
    <property type="match status" value="1"/>
</dbReference>
<dbReference type="GO" id="GO:0006535">
    <property type="term" value="P:cysteine biosynthetic process from serine"/>
    <property type="evidence" value="ECO:0007669"/>
    <property type="project" value="InterPro"/>
</dbReference>
<dbReference type="Pfam" id="PF00132">
    <property type="entry name" value="Hexapep"/>
    <property type="match status" value="1"/>
</dbReference>
<dbReference type="PROSITE" id="PS00101">
    <property type="entry name" value="HEXAPEP_TRANSFERASES"/>
    <property type="match status" value="1"/>
</dbReference>
<keyword evidence="6" id="KW-0963">Cytoplasm</keyword>
<dbReference type="InterPro" id="IPR045304">
    <property type="entry name" value="LbH_SAT"/>
</dbReference>
<comment type="caution">
    <text evidence="13">The sequence shown here is derived from an EMBL/GenBank/DDBJ whole genome shotgun (WGS) entry which is preliminary data.</text>
</comment>
<comment type="subcellular location">
    <subcellularLocation>
        <location evidence="1">Cytoplasm</location>
    </subcellularLocation>
</comment>
<dbReference type="EC" id="2.3.1.30" evidence="4"/>
<comment type="similarity">
    <text evidence="3">Belongs to the transferase hexapeptide repeat family.</text>
</comment>
<dbReference type="FunFam" id="1.10.3130.10:FF:000003">
    <property type="entry name" value="Serine acetyltransferase"/>
    <property type="match status" value="1"/>
</dbReference>
<comment type="pathway">
    <text evidence="2">Amino-acid biosynthesis; L-cysteine biosynthesis; L-cysteine from L-serine: step 1/2.</text>
</comment>
<dbReference type="InterPro" id="IPR005881">
    <property type="entry name" value="Ser_O-AcTrfase"/>
</dbReference>
<evidence type="ECO:0000256" key="10">
    <source>
        <dbReference type="ARBA" id="ARBA00023192"/>
    </source>
</evidence>
<evidence type="ECO:0000256" key="5">
    <source>
        <dbReference type="ARBA" id="ARBA00018522"/>
    </source>
</evidence>
<evidence type="ECO:0000313" key="13">
    <source>
        <dbReference type="EMBL" id="OUD14035.1"/>
    </source>
</evidence>
<dbReference type="InterPro" id="IPR011004">
    <property type="entry name" value="Trimer_LpxA-like_sf"/>
</dbReference>
<dbReference type="Gene3D" id="1.10.3130.10">
    <property type="entry name" value="serine acetyltransferase, domain 1"/>
    <property type="match status" value="1"/>
</dbReference>
<evidence type="ECO:0000256" key="6">
    <source>
        <dbReference type="ARBA" id="ARBA00022490"/>
    </source>
</evidence>
<dbReference type="OrthoDB" id="9801456at2"/>
<evidence type="ECO:0000256" key="4">
    <source>
        <dbReference type="ARBA" id="ARBA00013266"/>
    </source>
</evidence>
<evidence type="ECO:0000256" key="8">
    <source>
        <dbReference type="ARBA" id="ARBA00022679"/>
    </source>
</evidence>
<dbReference type="InterPro" id="IPR018357">
    <property type="entry name" value="Hexapep_transf_CS"/>
</dbReference>
<dbReference type="AlphaFoldDB" id="A0A251X7X2"/>
<dbReference type="SUPFAM" id="SSF51161">
    <property type="entry name" value="Trimeric LpxA-like enzymes"/>
    <property type="match status" value="1"/>
</dbReference>
<evidence type="ECO:0000256" key="11">
    <source>
        <dbReference type="ARBA" id="ARBA00023315"/>
    </source>
</evidence>
<protein>
    <recommendedName>
        <fullName evidence="5">Serine acetyltransferase</fullName>
        <ecNumber evidence="4">2.3.1.30</ecNumber>
    </recommendedName>
</protein>
<keyword evidence="9" id="KW-0677">Repeat</keyword>
<dbReference type="Gene3D" id="2.160.10.10">
    <property type="entry name" value="Hexapeptide repeat proteins"/>
    <property type="match status" value="1"/>
</dbReference>
<evidence type="ECO:0000256" key="9">
    <source>
        <dbReference type="ARBA" id="ARBA00022737"/>
    </source>
</evidence>
<evidence type="ECO:0000256" key="7">
    <source>
        <dbReference type="ARBA" id="ARBA00022605"/>
    </source>
</evidence>
<dbReference type="NCBIfam" id="TIGR01172">
    <property type="entry name" value="cysE"/>
    <property type="match status" value="1"/>
</dbReference>
<name>A0A251X7X2_9GAMM</name>
<dbReference type="GO" id="GO:0009001">
    <property type="term" value="F:serine O-acetyltransferase activity"/>
    <property type="evidence" value="ECO:0007669"/>
    <property type="project" value="UniProtKB-EC"/>
</dbReference>
<organism evidence="13 14">
    <name type="scientific">Thioflexithrix psekupsensis</name>
    <dbReference type="NCBI Taxonomy" id="1570016"/>
    <lineage>
        <taxon>Bacteria</taxon>
        <taxon>Pseudomonadati</taxon>
        <taxon>Pseudomonadota</taxon>
        <taxon>Gammaproteobacteria</taxon>
        <taxon>Thiotrichales</taxon>
        <taxon>Thioflexithrix</taxon>
    </lineage>
</organism>
<dbReference type="InterPro" id="IPR001451">
    <property type="entry name" value="Hexapep"/>
</dbReference>
<dbReference type="RefSeq" id="WP_086487823.1">
    <property type="nucleotide sequence ID" value="NZ_MSLT01000012.1"/>
</dbReference>
<keyword evidence="14" id="KW-1185">Reference proteome</keyword>